<dbReference type="SMART" id="SM00369">
    <property type="entry name" value="LRR_TYP"/>
    <property type="match status" value="4"/>
</dbReference>
<sequence length="159" mass="18056">MRTLDLGHNALTAVPDLSALTQLEILYLHENALTALPALPPSLTYLNISENPLRDVELGSLPNLIELRMLDLDLDAFPDVAPLPALRELHLRRNRFKSVPEAVRGMRELRLLDLRANGLTSVPEWIAELPRLEKLDLRWNEVFEPPRELVERGCVVLCE</sequence>
<dbReference type="PANTHER" id="PTHR48051:SF54">
    <property type="entry name" value="LEUCINE-RICH REPEAT-CONTAINING PROTEIN"/>
    <property type="match status" value="1"/>
</dbReference>
<dbReference type="InterPro" id="IPR001611">
    <property type="entry name" value="Leu-rich_rpt"/>
</dbReference>
<dbReference type="Proteomes" id="UP001149140">
    <property type="component" value="Unassembled WGS sequence"/>
</dbReference>
<protein>
    <submittedName>
        <fullName evidence="3">Leucine-rich repeat domain-containing protein</fullName>
    </submittedName>
</protein>
<dbReference type="Gene3D" id="3.80.10.10">
    <property type="entry name" value="Ribonuclease Inhibitor"/>
    <property type="match status" value="1"/>
</dbReference>
<dbReference type="Pfam" id="PF12799">
    <property type="entry name" value="LRR_4"/>
    <property type="match status" value="1"/>
</dbReference>
<evidence type="ECO:0000313" key="4">
    <source>
        <dbReference type="Proteomes" id="UP001149140"/>
    </source>
</evidence>
<proteinExistence type="predicted"/>
<dbReference type="EMBL" id="JAPDOD010000080">
    <property type="protein sequence ID" value="MDA0166898.1"/>
    <property type="molecule type" value="Genomic_DNA"/>
</dbReference>
<keyword evidence="2" id="KW-0677">Repeat</keyword>
<comment type="caution">
    <text evidence="3">The sequence shown here is derived from an EMBL/GenBank/DDBJ whole genome shotgun (WGS) entry which is preliminary data.</text>
</comment>
<dbReference type="Pfam" id="PF00560">
    <property type="entry name" value="LRR_1"/>
    <property type="match status" value="1"/>
</dbReference>
<dbReference type="InterPro" id="IPR025875">
    <property type="entry name" value="Leu-rich_rpt_4"/>
</dbReference>
<evidence type="ECO:0000313" key="3">
    <source>
        <dbReference type="EMBL" id="MDA0166898.1"/>
    </source>
</evidence>
<dbReference type="GO" id="GO:0005737">
    <property type="term" value="C:cytoplasm"/>
    <property type="evidence" value="ECO:0007669"/>
    <property type="project" value="TreeGrafter"/>
</dbReference>
<keyword evidence="1" id="KW-0433">Leucine-rich repeat</keyword>
<dbReference type="Pfam" id="PF13855">
    <property type="entry name" value="LRR_8"/>
    <property type="match status" value="1"/>
</dbReference>
<dbReference type="InterPro" id="IPR032675">
    <property type="entry name" value="LRR_dom_sf"/>
</dbReference>
<keyword evidence="4" id="KW-1185">Reference proteome</keyword>
<organism evidence="3 4">
    <name type="scientific">Solirubrobacter ginsenosidimutans</name>
    <dbReference type="NCBI Taxonomy" id="490573"/>
    <lineage>
        <taxon>Bacteria</taxon>
        <taxon>Bacillati</taxon>
        <taxon>Actinomycetota</taxon>
        <taxon>Thermoleophilia</taxon>
        <taxon>Solirubrobacterales</taxon>
        <taxon>Solirubrobacteraceae</taxon>
        <taxon>Solirubrobacter</taxon>
    </lineage>
</organism>
<dbReference type="RefSeq" id="WP_270046151.1">
    <property type="nucleotide sequence ID" value="NZ_JAPDOD010000080.1"/>
</dbReference>
<dbReference type="AlphaFoldDB" id="A0A9X3N8P7"/>
<gene>
    <name evidence="3" type="ORF">OM076_41940</name>
</gene>
<dbReference type="PANTHER" id="PTHR48051">
    <property type="match status" value="1"/>
</dbReference>
<dbReference type="SMART" id="SM00364">
    <property type="entry name" value="LRR_BAC"/>
    <property type="match status" value="3"/>
</dbReference>
<reference evidence="3" key="1">
    <citation type="submission" date="2022-10" db="EMBL/GenBank/DDBJ databases">
        <title>The WGS of Solirubrobacter ginsenosidimutans DSM 21036.</title>
        <authorList>
            <person name="Jiang Z."/>
        </authorList>
    </citation>
    <scope>NUCLEOTIDE SEQUENCE</scope>
    <source>
        <strain evidence="3">DSM 21036</strain>
    </source>
</reference>
<name>A0A9X3N8P7_9ACTN</name>
<evidence type="ECO:0000256" key="1">
    <source>
        <dbReference type="ARBA" id="ARBA00022614"/>
    </source>
</evidence>
<dbReference type="InterPro" id="IPR003591">
    <property type="entry name" value="Leu-rich_rpt_typical-subtyp"/>
</dbReference>
<dbReference type="InterPro" id="IPR050216">
    <property type="entry name" value="LRR_domain-containing"/>
</dbReference>
<dbReference type="PROSITE" id="PS51450">
    <property type="entry name" value="LRR"/>
    <property type="match status" value="1"/>
</dbReference>
<dbReference type="SUPFAM" id="SSF52058">
    <property type="entry name" value="L domain-like"/>
    <property type="match status" value="1"/>
</dbReference>
<accession>A0A9X3N8P7</accession>
<evidence type="ECO:0000256" key="2">
    <source>
        <dbReference type="ARBA" id="ARBA00022737"/>
    </source>
</evidence>